<name>A0ACC1KH05_9FUNG</name>
<evidence type="ECO:0000313" key="2">
    <source>
        <dbReference type="Proteomes" id="UP001140066"/>
    </source>
</evidence>
<organism evidence="1 2">
    <name type="scientific">Coemansia linderi</name>
    <dbReference type="NCBI Taxonomy" id="2663919"/>
    <lineage>
        <taxon>Eukaryota</taxon>
        <taxon>Fungi</taxon>
        <taxon>Fungi incertae sedis</taxon>
        <taxon>Zoopagomycota</taxon>
        <taxon>Kickxellomycotina</taxon>
        <taxon>Kickxellomycetes</taxon>
        <taxon>Kickxellales</taxon>
        <taxon>Kickxellaceae</taxon>
        <taxon>Coemansia</taxon>
    </lineage>
</organism>
<comment type="caution">
    <text evidence="1">The sequence shown here is derived from an EMBL/GenBank/DDBJ whole genome shotgun (WGS) entry which is preliminary data.</text>
</comment>
<evidence type="ECO:0000313" key="1">
    <source>
        <dbReference type="EMBL" id="KAJ2789780.1"/>
    </source>
</evidence>
<protein>
    <submittedName>
        <fullName evidence="1">Uncharacterized protein</fullName>
    </submittedName>
</protein>
<dbReference type="EMBL" id="JANBUK010000489">
    <property type="protein sequence ID" value="KAJ2789780.1"/>
    <property type="molecule type" value="Genomic_DNA"/>
</dbReference>
<proteinExistence type="predicted"/>
<sequence length="860" mass="95964">MKEQSLLLNKAESATHAVLSDTQVTLGLINVLKRQYVWEDCLNCLNLILNLRPELFGKEYTDKRFTRVGDVSLKDVDPPLLRALFDAVLSAHFAALPDRRLAGLTALQMLSDAEISLLDPVFGPTYVRALGFASEAGTLKKALAALSNLALSPEMQFEIGLALARCMQPDNAQEALAKATGLTAEQRIEARLAVSLSLAECTNMDGAYEHLESLRNNESLWTSEQTACDKDVTVWMAELRILYASMMSVLPRLPFTENFHSFASRGHSRMFTVQFVEKISRLLEGTVANLRKGLDRDRWSLLGFDRMVFSCECLAFVMSSTTTNQAFEVSISTLSKRLHSLERAMAQSLAVTEAHKHIAEPGMGSLRHFLWAIAMTTKLPQSRRLEIIIVELDHAIKQVPRFVPSVADLEPALVAALPPDMWSTSLRGNFKAQAAFMVSDEFMNEPGLTSVHPHTAQLLKMAQAASRRAYSDNRLFPLCIWIAASQGKDNQAVHFLNEACKVAQIRVKPGSLALVSVRDRTFYEQMFGALSLTKNCAASAILKLRPMMRRQRVRVPLGPRIATTLLYCCVRDANWPVAKDVIALLEALPNYNIPPKTMELTMRVFLATGQGGKALRLFRHLNYGARHSQISESSFALLIEHTGLNRPSLVGVDHVFDTWIRIMDYQGRISAALLEVWGLLGPERKDRISKSPLLPETGVSIEQALETVSIARIDSGSMSDQHYLRDWEFIMVMELVSAYVGAGLSRRADDWERWILAAIHAKKVHLGSKHIASMARVQRQHLKRGSWEDIRACLNFVVAIDKNSSIGLFRKDSYYLNQALVLRLVADLLRKDSGGSLSSQAKLHLAELNAPYVFDKIAKL</sequence>
<dbReference type="Proteomes" id="UP001140066">
    <property type="component" value="Unassembled WGS sequence"/>
</dbReference>
<keyword evidence="2" id="KW-1185">Reference proteome</keyword>
<gene>
    <name evidence="1" type="ORF">GGI18_002203</name>
</gene>
<reference evidence="1" key="1">
    <citation type="submission" date="2022-07" db="EMBL/GenBank/DDBJ databases">
        <title>Phylogenomic reconstructions and comparative analyses of Kickxellomycotina fungi.</title>
        <authorList>
            <person name="Reynolds N.K."/>
            <person name="Stajich J.E."/>
            <person name="Barry K."/>
            <person name="Grigoriev I.V."/>
            <person name="Crous P."/>
            <person name="Smith M.E."/>
        </authorList>
    </citation>
    <scope>NUCLEOTIDE SEQUENCE</scope>
    <source>
        <strain evidence="1">BCRC 34191</strain>
    </source>
</reference>
<accession>A0ACC1KH05</accession>